<dbReference type="SUPFAM" id="SSF69349">
    <property type="entry name" value="Phage fibre proteins"/>
    <property type="match status" value="1"/>
</dbReference>
<proteinExistence type="predicted"/>
<dbReference type="EMBL" id="LT906465">
    <property type="protein sequence ID" value="SNV34927.1"/>
    <property type="molecule type" value="Genomic_DNA"/>
</dbReference>
<gene>
    <name evidence="2" type="ORF">SAMEA4412677_00377</name>
</gene>
<dbReference type="KEGG" id="ctak:4412677_00377"/>
<evidence type="ECO:0000313" key="3">
    <source>
        <dbReference type="Proteomes" id="UP000215196"/>
    </source>
</evidence>
<accession>A0A239WKD1</accession>
<feature type="domain" description="Gp5/Type VI secretion system Vgr C-terminal trimerisation" evidence="1">
    <location>
        <begin position="6"/>
        <end position="80"/>
    </location>
</feature>
<keyword evidence="3" id="KW-1185">Reference proteome</keyword>
<evidence type="ECO:0000259" key="1">
    <source>
        <dbReference type="Pfam" id="PF22178"/>
    </source>
</evidence>
<evidence type="ECO:0000313" key="2">
    <source>
        <dbReference type="EMBL" id="SNV34927.1"/>
    </source>
</evidence>
<protein>
    <recommendedName>
        <fullName evidence="1">Gp5/Type VI secretion system Vgr C-terminal trimerisation domain-containing protein</fullName>
    </recommendedName>
</protein>
<dbReference type="InterPro" id="IPR054030">
    <property type="entry name" value="Gp5_Vgr_C"/>
</dbReference>
<dbReference type="AlphaFoldDB" id="A0A239WKD1"/>
<organism evidence="2 3">
    <name type="scientific">Chryseobacterium taklimakanense</name>
    <dbReference type="NCBI Taxonomy" id="536441"/>
    <lineage>
        <taxon>Bacteria</taxon>
        <taxon>Pseudomonadati</taxon>
        <taxon>Bacteroidota</taxon>
        <taxon>Flavobacteriia</taxon>
        <taxon>Flavobacteriales</taxon>
        <taxon>Weeksellaceae</taxon>
        <taxon>Chryseobacterium group</taxon>
        <taxon>Chryseobacterium</taxon>
    </lineage>
</organism>
<sequence length="116" mass="12492">MTLNCRNMNINVGENMTTSVGMNSSETIGMNSSQSIGMNATQSIGAMKITSVLGDASVFITGKLMEMIEGDVETEVKKGKTVFNGEGGLETNCLGSILRFAEKEIRHNSQEKSKNH</sequence>
<name>A0A239WKD1_9FLAO</name>
<dbReference type="Proteomes" id="UP000215196">
    <property type="component" value="Chromosome 1"/>
</dbReference>
<dbReference type="Pfam" id="PF22178">
    <property type="entry name" value="Gp5_trimer_C"/>
    <property type="match status" value="1"/>
</dbReference>
<reference evidence="2 3" key="1">
    <citation type="submission" date="2017-06" db="EMBL/GenBank/DDBJ databases">
        <authorList>
            <consortium name="Pathogen Informatics"/>
        </authorList>
    </citation>
    <scope>NUCLEOTIDE SEQUENCE [LARGE SCALE GENOMIC DNA]</scope>
    <source>
        <strain evidence="2 3">NCTC13490</strain>
    </source>
</reference>